<dbReference type="Proteomes" id="UP001633002">
    <property type="component" value="Unassembled WGS sequence"/>
</dbReference>
<evidence type="ECO:0000256" key="1">
    <source>
        <dbReference type="SAM" id="MobiDB-lite"/>
    </source>
</evidence>
<keyword evidence="3" id="KW-1185">Reference proteome</keyword>
<evidence type="ECO:0000313" key="3">
    <source>
        <dbReference type="Proteomes" id="UP001633002"/>
    </source>
</evidence>
<sequence>MDPFDPDRFVDSAMRRALMRLPEWARDTYMRRNPEQLAIMPEYRPRSDFGGVDAITYGAIQWITQPLIGMTPQQRLTVYQQNPILARHFPDLDPRNRRPQNLGPVLPLDRSLLIRYVGSWPEDELRRQFHLAPWLRHQFPEFAPPGGWPPRLFLPLRTFREFGEDIYNVQGPAELYEDWPIRDPALDPEPFNYVDSAHRPLSPRREHDFQVRSRTPSPTINERRFRRAPPTTSWQGLQSYRQVGNISADRYYDPARYRRGDPAHGYIRGHPEPPIYHDFDPRGHPLEDEHYVSRPRLLGPPVEPADRRDLDAVDYNRPQTRNYPRREPFDMVWDDNFTPAEHRHGHSPPRSYDNT</sequence>
<proteinExistence type="predicted"/>
<dbReference type="AlphaFoldDB" id="A0ABD3HS53"/>
<protein>
    <submittedName>
        <fullName evidence="2">Uncharacterized protein</fullName>
    </submittedName>
</protein>
<organism evidence="2 3">
    <name type="scientific">Riccia sorocarpa</name>
    <dbReference type="NCBI Taxonomy" id="122646"/>
    <lineage>
        <taxon>Eukaryota</taxon>
        <taxon>Viridiplantae</taxon>
        <taxon>Streptophyta</taxon>
        <taxon>Embryophyta</taxon>
        <taxon>Marchantiophyta</taxon>
        <taxon>Marchantiopsida</taxon>
        <taxon>Marchantiidae</taxon>
        <taxon>Marchantiales</taxon>
        <taxon>Ricciaceae</taxon>
        <taxon>Riccia</taxon>
    </lineage>
</organism>
<evidence type="ECO:0000313" key="2">
    <source>
        <dbReference type="EMBL" id="KAL3693606.1"/>
    </source>
</evidence>
<name>A0ABD3HS53_9MARC</name>
<dbReference type="EMBL" id="JBJQOH010000003">
    <property type="protein sequence ID" value="KAL3693606.1"/>
    <property type="molecule type" value="Genomic_DNA"/>
</dbReference>
<feature type="region of interest" description="Disordered" evidence="1">
    <location>
        <begin position="295"/>
        <end position="355"/>
    </location>
</feature>
<reference evidence="2 3" key="1">
    <citation type="submission" date="2024-09" db="EMBL/GenBank/DDBJ databases">
        <title>Chromosome-scale assembly of Riccia sorocarpa.</title>
        <authorList>
            <person name="Paukszto L."/>
        </authorList>
    </citation>
    <scope>NUCLEOTIDE SEQUENCE [LARGE SCALE GENOMIC DNA]</scope>
    <source>
        <strain evidence="2">LP-2024</strain>
        <tissue evidence="2">Aerial parts of the thallus</tissue>
    </source>
</reference>
<accession>A0ABD3HS53</accession>
<gene>
    <name evidence="2" type="ORF">R1sor_007257</name>
</gene>
<comment type="caution">
    <text evidence="2">The sequence shown here is derived from an EMBL/GenBank/DDBJ whole genome shotgun (WGS) entry which is preliminary data.</text>
</comment>